<feature type="transmembrane region" description="Helical" evidence="5">
    <location>
        <begin position="268"/>
        <end position="285"/>
    </location>
</feature>
<evidence type="ECO:0000256" key="5">
    <source>
        <dbReference type="SAM" id="Phobius"/>
    </source>
</evidence>
<keyword evidence="4 5" id="KW-0472">Membrane</keyword>
<feature type="transmembrane region" description="Helical" evidence="5">
    <location>
        <begin position="35"/>
        <end position="54"/>
    </location>
</feature>
<evidence type="ECO:0000259" key="7">
    <source>
        <dbReference type="Pfam" id="PF00892"/>
    </source>
</evidence>
<reference evidence="8 9" key="1">
    <citation type="submission" date="2017-07" db="EMBL/GenBank/DDBJ databases">
        <title>Complete genome sequence of Oryzomicrobium terrae TPP412.</title>
        <authorList>
            <person name="Chiu L.-W."/>
            <person name="Lo K.-J."/>
            <person name="Tsai Y.-M."/>
            <person name="Lin S.-S."/>
            <person name="Kuo C.-H."/>
            <person name="Liu C.-T."/>
        </authorList>
    </citation>
    <scope>NUCLEOTIDE SEQUENCE [LARGE SCALE GENOMIC DNA]</scope>
    <source>
        <strain evidence="8 9">TPP412</strain>
    </source>
</reference>
<accession>A0A5C1E3R0</accession>
<dbReference type="InterPro" id="IPR037185">
    <property type="entry name" value="EmrE-like"/>
</dbReference>
<dbReference type="PANTHER" id="PTHR32322:SF9">
    <property type="entry name" value="AMINO-ACID METABOLITE EFFLUX PUMP-RELATED"/>
    <property type="match status" value="1"/>
</dbReference>
<evidence type="ECO:0000313" key="9">
    <source>
        <dbReference type="Proteomes" id="UP000323671"/>
    </source>
</evidence>
<feature type="chain" id="PRO_5023052771" description="EamA domain-containing protein" evidence="6">
    <location>
        <begin position="19"/>
        <end position="293"/>
    </location>
</feature>
<dbReference type="SUPFAM" id="SSF103481">
    <property type="entry name" value="Multidrug resistance efflux transporter EmrE"/>
    <property type="match status" value="2"/>
</dbReference>
<feature type="transmembrane region" description="Helical" evidence="5">
    <location>
        <begin position="98"/>
        <end position="118"/>
    </location>
</feature>
<feature type="transmembrane region" description="Helical" evidence="5">
    <location>
        <begin position="243"/>
        <end position="262"/>
    </location>
</feature>
<evidence type="ECO:0000313" key="8">
    <source>
        <dbReference type="EMBL" id="QEL63483.1"/>
    </source>
</evidence>
<keyword evidence="9" id="KW-1185">Reference proteome</keyword>
<dbReference type="InterPro" id="IPR050638">
    <property type="entry name" value="AA-Vitamin_Transporters"/>
</dbReference>
<evidence type="ECO:0000256" key="3">
    <source>
        <dbReference type="ARBA" id="ARBA00022989"/>
    </source>
</evidence>
<name>A0A5C1E3R0_9RHOO</name>
<protein>
    <recommendedName>
        <fullName evidence="7">EamA domain-containing protein</fullName>
    </recommendedName>
</protein>
<keyword evidence="6" id="KW-0732">Signal</keyword>
<evidence type="ECO:0000256" key="1">
    <source>
        <dbReference type="ARBA" id="ARBA00004141"/>
    </source>
</evidence>
<feature type="domain" description="EamA" evidence="7">
    <location>
        <begin position="153"/>
        <end position="285"/>
    </location>
</feature>
<dbReference type="EMBL" id="CP022579">
    <property type="protein sequence ID" value="QEL63483.1"/>
    <property type="molecule type" value="Genomic_DNA"/>
</dbReference>
<dbReference type="RefSeq" id="WP_149424483.1">
    <property type="nucleotide sequence ID" value="NZ_CP022579.1"/>
</dbReference>
<feature type="transmembrane region" description="Helical" evidence="5">
    <location>
        <begin position="130"/>
        <end position="147"/>
    </location>
</feature>
<keyword evidence="2 5" id="KW-0812">Transmembrane</keyword>
<dbReference type="AlphaFoldDB" id="A0A5C1E3R0"/>
<organism evidence="8 9">
    <name type="scientific">Oryzomicrobium terrae</name>
    <dbReference type="NCBI Taxonomy" id="1735038"/>
    <lineage>
        <taxon>Bacteria</taxon>
        <taxon>Pseudomonadati</taxon>
        <taxon>Pseudomonadota</taxon>
        <taxon>Betaproteobacteria</taxon>
        <taxon>Rhodocyclales</taxon>
        <taxon>Rhodocyclaceae</taxon>
        <taxon>Oryzomicrobium</taxon>
    </lineage>
</organism>
<evidence type="ECO:0000256" key="6">
    <source>
        <dbReference type="SAM" id="SignalP"/>
    </source>
</evidence>
<dbReference type="InterPro" id="IPR000620">
    <property type="entry name" value="EamA_dom"/>
</dbReference>
<dbReference type="Proteomes" id="UP000323671">
    <property type="component" value="Chromosome"/>
</dbReference>
<evidence type="ECO:0000256" key="2">
    <source>
        <dbReference type="ARBA" id="ARBA00022692"/>
    </source>
</evidence>
<comment type="subcellular location">
    <subcellularLocation>
        <location evidence="1">Membrane</location>
        <topology evidence="1">Multi-pass membrane protein</topology>
    </subcellularLocation>
</comment>
<feature type="transmembrane region" description="Helical" evidence="5">
    <location>
        <begin position="212"/>
        <end position="231"/>
    </location>
</feature>
<sequence length="293" mass="29309">MSLARVLLLTTLAMLAFAANSLLCRLALRETGIDAASFTTIRLASGALMLWLVVRLRGGSAHTGGSADHPPHGSWASALALFAYAAAFSFAYRTLPAGAGALLLFGAVQATMIGYGLWRGERLGARQSAGMALAAAGLVGLLLPGLSAPPLQGAVLMLASGVAWGVYSLRGRGVANPAASTAGNFLRAVPFALALSLAQLSSASVDAAGAAGAAYAVASGALASGLGYALWYGALPLLRATSAATVQLSVPVLAALGAAAFLGEAITLRLMLASLAVLGGIALVIRSPRRASR</sequence>
<evidence type="ECO:0000256" key="4">
    <source>
        <dbReference type="ARBA" id="ARBA00023136"/>
    </source>
</evidence>
<feature type="signal peptide" evidence="6">
    <location>
        <begin position="1"/>
        <end position="18"/>
    </location>
</feature>
<gene>
    <name evidence="8" type="ORF">OTERR_00070</name>
</gene>
<dbReference type="Pfam" id="PF00892">
    <property type="entry name" value="EamA"/>
    <property type="match status" value="1"/>
</dbReference>
<dbReference type="GO" id="GO:0016020">
    <property type="term" value="C:membrane"/>
    <property type="evidence" value="ECO:0007669"/>
    <property type="project" value="UniProtKB-SubCell"/>
</dbReference>
<dbReference type="PANTHER" id="PTHR32322">
    <property type="entry name" value="INNER MEMBRANE TRANSPORTER"/>
    <property type="match status" value="1"/>
</dbReference>
<proteinExistence type="predicted"/>
<keyword evidence="3 5" id="KW-1133">Transmembrane helix</keyword>
<dbReference type="KEGG" id="otr:OTERR_00070"/>